<dbReference type="Gene3D" id="1.10.510.10">
    <property type="entry name" value="Transferase(Phosphotransferase) domain 1"/>
    <property type="match status" value="1"/>
</dbReference>
<feature type="region of interest" description="Disordered" evidence="24">
    <location>
        <begin position="581"/>
        <end position="715"/>
    </location>
</feature>
<dbReference type="SUPFAM" id="SSF56112">
    <property type="entry name" value="Protein kinase-like (PK-like)"/>
    <property type="match status" value="1"/>
</dbReference>
<comment type="catalytic activity">
    <reaction evidence="20">
        <text>[DNA-directed RNA polymerase] + ATP = phospho-[DNA-directed RNA polymerase] + ADP + H(+)</text>
        <dbReference type="Rhea" id="RHEA:10216"/>
        <dbReference type="Rhea" id="RHEA-COMP:11321"/>
        <dbReference type="Rhea" id="RHEA-COMP:11322"/>
        <dbReference type="ChEBI" id="CHEBI:15378"/>
        <dbReference type="ChEBI" id="CHEBI:30616"/>
        <dbReference type="ChEBI" id="CHEBI:43176"/>
        <dbReference type="ChEBI" id="CHEBI:68546"/>
        <dbReference type="ChEBI" id="CHEBI:456216"/>
        <dbReference type="EC" id="2.7.11.23"/>
    </reaction>
</comment>
<dbReference type="CDD" id="cd07841">
    <property type="entry name" value="STKc_CDK7"/>
    <property type="match status" value="1"/>
</dbReference>
<proteinExistence type="inferred from homology"/>
<keyword evidence="8" id="KW-0597">Phosphoprotein</keyword>
<dbReference type="PROSITE" id="PS50011">
    <property type="entry name" value="PROTEIN_KINASE_DOM"/>
    <property type="match status" value="1"/>
</dbReference>
<dbReference type="AlphaFoldDB" id="A0ABD0J1U5"/>
<evidence type="ECO:0000256" key="21">
    <source>
        <dbReference type="PIRSR" id="PIRSR637770-1"/>
    </source>
</evidence>
<feature type="active site" description="Proton acceptor" evidence="21">
    <location>
        <position position="134"/>
    </location>
</feature>
<dbReference type="Pfam" id="PF00069">
    <property type="entry name" value="Pkinase"/>
    <property type="match status" value="1"/>
</dbReference>
<dbReference type="GO" id="GO:0004693">
    <property type="term" value="F:cyclin-dependent protein serine/threonine kinase activity"/>
    <property type="evidence" value="ECO:0007669"/>
    <property type="project" value="UniProtKB-EC"/>
</dbReference>
<dbReference type="InterPro" id="IPR037770">
    <property type="entry name" value="CDK7"/>
</dbReference>
<evidence type="ECO:0000256" key="16">
    <source>
        <dbReference type="ARBA" id="ARBA00023306"/>
    </source>
</evidence>
<dbReference type="EC" id="2.7.11.23" evidence="4"/>
<dbReference type="Pfam" id="PF00219">
    <property type="entry name" value="IGFBP"/>
    <property type="match status" value="1"/>
</dbReference>
<evidence type="ECO:0000256" key="18">
    <source>
        <dbReference type="ARBA" id="ARBA00047811"/>
    </source>
</evidence>
<organism evidence="27 28">
    <name type="scientific">Batillaria attramentaria</name>
    <dbReference type="NCBI Taxonomy" id="370345"/>
    <lineage>
        <taxon>Eukaryota</taxon>
        <taxon>Metazoa</taxon>
        <taxon>Spiralia</taxon>
        <taxon>Lophotrochozoa</taxon>
        <taxon>Mollusca</taxon>
        <taxon>Gastropoda</taxon>
        <taxon>Caenogastropoda</taxon>
        <taxon>Sorbeoconcha</taxon>
        <taxon>Cerithioidea</taxon>
        <taxon>Batillariidae</taxon>
        <taxon>Batillaria</taxon>
    </lineage>
</organism>
<evidence type="ECO:0000256" key="10">
    <source>
        <dbReference type="ARBA" id="ARBA00022679"/>
    </source>
</evidence>
<keyword evidence="13 22" id="KW-0067">ATP-binding</keyword>
<keyword evidence="15" id="KW-0539">Nucleus</keyword>
<feature type="compositionally biased region" description="Basic and acidic residues" evidence="24">
    <location>
        <begin position="584"/>
        <end position="597"/>
    </location>
</feature>
<feature type="region of interest" description="Disordered" evidence="24">
    <location>
        <begin position="427"/>
        <end position="482"/>
    </location>
</feature>
<feature type="binding site" evidence="22">
    <location>
        <begin position="15"/>
        <end position="23"/>
    </location>
    <ligand>
        <name>ATP</name>
        <dbReference type="ChEBI" id="CHEBI:30616"/>
    </ligand>
</feature>
<dbReference type="SUPFAM" id="SSF57184">
    <property type="entry name" value="Growth factor receptor domain"/>
    <property type="match status" value="1"/>
</dbReference>
<evidence type="ECO:0000256" key="6">
    <source>
        <dbReference type="ARBA" id="ARBA00013901"/>
    </source>
</evidence>
<dbReference type="PROSITE" id="PS51323">
    <property type="entry name" value="IGFBP_N_2"/>
    <property type="match status" value="1"/>
</dbReference>
<keyword evidence="14" id="KW-1015">Disulfide bond</keyword>
<dbReference type="PANTHER" id="PTHR24056">
    <property type="entry name" value="CELL DIVISION PROTEIN KINASE"/>
    <property type="match status" value="1"/>
</dbReference>
<name>A0ABD0J1U5_9CAEN</name>
<evidence type="ECO:0000256" key="4">
    <source>
        <dbReference type="ARBA" id="ARBA00012409"/>
    </source>
</evidence>
<dbReference type="GO" id="GO:0005634">
    <property type="term" value="C:nucleus"/>
    <property type="evidence" value="ECO:0007669"/>
    <property type="project" value="UniProtKB-SubCell"/>
</dbReference>
<dbReference type="GO" id="GO:0016020">
    <property type="term" value="C:membrane"/>
    <property type="evidence" value="ECO:0007669"/>
    <property type="project" value="UniProtKB-SubCell"/>
</dbReference>
<dbReference type="InterPro" id="IPR008271">
    <property type="entry name" value="Ser/Thr_kinase_AS"/>
</dbReference>
<dbReference type="Proteomes" id="UP001519460">
    <property type="component" value="Unassembled WGS sequence"/>
</dbReference>
<dbReference type="PROSITE" id="PS00108">
    <property type="entry name" value="PROTEIN_KINASE_ST"/>
    <property type="match status" value="1"/>
</dbReference>
<evidence type="ECO:0000256" key="11">
    <source>
        <dbReference type="ARBA" id="ARBA00022741"/>
    </source>
</evidence>
<keyword evidence="7" id="KW-0723">Serine/threonine-protein kinase</keyword>
<comment type="subcellular location">
    <subcellularLocation>
        <location evidence="2">Membrane</location>
        <topology evidence="2">Single-pass type I membrane protein</topology>
    </subcellularLocation>
    <subcellularLocation>
        <location evidence="1">Nucleus</location>
    </subcellularLocation>
</comment>
<evidence type="ECO:0000256" key="19">
    <source>
        <dbReference type="ARBA" id="ARBA00048367"/>
    </source>
</evidence>
<evidence type="ECO:0000259" key="25">
    <source>
        <dbReference type="PROSITE" id="PS50011"/>
    </source>
</evidence>
<evidence type="ECO:0000256" key="14">
    <source>
        <dbReference type="ARBA" id="ARBA00023157"/>
    </source>
</evidence>
<dbReference type="SMART" id="SM00220">
    <property type="entry name" value="S_TKc"/>
    <property type="match status" value="1"/>
</dbReference>
<dbReference type="GO" id="GO:0005524">
    <property type="term" value="F:ATP binding"/>
    <property type="evidence" value="ECO:0007669"/>
    <property type="project" value="UniProtKB-UniRule"/>
</dbReference>
<evidence type="ECO:0000256" key="17">
    <source>
        <dbReference type="ARBA" id="ARBA00029738"/>
    </source>
</evidence>
<evidence type="ECO:0000256" key="22">
    <source>
        <dbReference type="PIRSR" id="PIRSR637770-2"/>
    </source>
</evidence>
<evidence type="ECO:0000256" key="5">
    <source>
        <dbReference type="ARBA" id="ARBA00012425"/>
    </source>
</evidence>
<keyword evidence="10" id="KW-0808">Transferase</keyword>
<dbReference type="SMART" id="SM00121">
    <property type="entry name" value="IB"/>
    <property type="match status" value="1"/>
</dbReference>
<gene>
    <name evidence="27" type="ORF">BaRGS_00039962</name>
</gene>
<dbReference type="InterPro" id="IPR000867">
    <property type="entry name" value="IGFBP-like"/>
</dbReference>
<evidence type="ECO:0000259" key="26">
    <source>
        <dbReference type="PROSITE" id="PS51323"/>
    </source>
</evidence>
<sequence length="835" mass="91701">MSDDSNRRYEKIEFLGEGQFATVYKARDTKTDGIVAVKKIKIGTRAEAADGINRTALREIKLLQELTHQNIIGLLDVFGHKSNVSLVFDFMETDLEIIIKDSKIILTAPHIKSYMLQTCLGLEYLHTHWILHRDMKPNNLLLNEQGVLKIADFGLAKFFGSPSRANSHQVVTRWYRSPELLFGARQYSTGVDMWATGCILAELLIRAPFLPGDSDLDQLSRIFQVLGTPGDADWPDMKHLPDYIQFRQYPRQPLKEIFIAAGDDLLEVLGAMLAMDPLRRCTATQALKMPYFSNKPPPAPGHQLPRPGSNRIVNKEQEARRAGLKRKQNSDQGARFHDSVGISGATAHREGETGDSVESEDTLQGHSDDHNFDENCSHVMACAVITSPSVHWNLSVEQLPWHDRRPGETGHLSPKTKLAWNSLSRFEDSTRGSVDTKPNFEDTEGDHQDTDSAFDECDSPLEVGDPCSEDSESISQDPNTKSLDLDSVPLKMKICEIFQSCPGGGILNSVDYICLFPRERPDCHSKDGTTRNKHNNRLHRVVTSEKRHPWTFEQGAVYQHVNGHINECIVKGVTFAQPPFPELSTKRRNEGNDRWPQQEKVASGSLRRQEGNAKSSQEKLGNGKSSQDKVGSGKSSQEKLGSGKSSQDKVGSGKSSQEKLGSGKSSQDKDKVGSGKSSQEKLGSGKSSQDKVGSGKSSQEKLGSGKSSQERLAGRSWLSSSTVRAVLLIILTTGNCWSVGAAKNQLRGLRCPPCRQIHCAIRDPKELDCPGGVSTGVCGCCPVCARLAGQSCGGDWSYLGKCDRGLTCRTPAQPTAPVYPTQKEPAGVCVKGKGP</sequence>
<dbReference type="InterPro" id="IPR000719">
    <property type="entry name" value="Prot_kinase_dom"/>
</dbReference>
<feature type="domain" description="Protein kinase" evidence="25">
    <location>
        <begin position="9"/>
        <end position="292"/>
    </location>
</feature>
<feature type="binding site" evidence="22">
    <location>
        <position position="38"/>
    </location>
    <ligand>
        <name>ATP</name>
        <dbReference type="ChEBI" id="CHEBI:30616"/>
    </ligand>
</feature>
<evidence type="ECO:0000256" key="24">
    <source>
        <dbReference type="SAM" id="MobiDB-lite"/>
    </source>
</evidence>
<protein>
    <recommendedName>
        <fullName evidence="6">Cyclin-dependent kinase 7</fullName>
        <ecNumber evidence="5">2.7.11.22</ecNumber>
        <ecNumber evidence="4">2.7.11.23</ecNumber>
    </recommendedName>
    <alternativeName>
        <fullName evidence="17">Cell division protein kinase 7</fullName>
    </alternativeName>
</protein>
<dbReference type="InterPro" id="IPR009030">
    <property type="entry name" value="Growth_fac_rcpt_cys_sf"/>
</dbReference>
<dbReference type="Gene3D" id="3.30.200.20">
    <property type="entry name" value="Phosphorylase Kinase, domain 1"/>
    <property type="match status" value="1"/>
</dbReference>
<dbReference type="EMBL" id="JACVVK020000743">
    <property type="protein sequence ID" value="KAK7450214.1"/>
    <property type="molecule type" value="Genomic_DNA"/>
</dbReference>
<evidence type="ECO:0000256" key="20">
    <source>
        <dbReference type="ARBA" id="ARBA00049280"/>
    </source>
</evidence>
<evidence type="ECO:0000256" key="9">
    <source>
        <dbReference type="ARBA" id="ARBA00022618"/>
    </source>
</evidence>
<feature type="binding site" evidence="23">
    <location>
        <position position="39"/>
    </location>
    <ligand>
        <name>ATP</name>
        <dbReference type="ChEBI" id="CHEBI:30616"/>
    </ligand>
</feature>
<dbReference type="GO" id="GO:0008353">
    <property type="term" value="F:RNA polymerase II CTD heptapeptide repeat kinase activity"/>
    <property type="evidence" value="ECO:0007669"/>
    <property type="project" value="UniProtKB-EC"/>
</dbReference>
<evidence type="ECO:0000256" key="12">
    <source>
        <dbReference type="ARBA" id="ARBA00022777"/>
    </source>
</evidence>
<evidence type="ECO:0000256" key="8">
    <source>
        <dbReference type="ARBA" id="ARBA00022553"/>
    </source>
</evidence>
<evidence type="ECO:0000313" key="27">
    <source>
        <dbReference type="EMBL" id="KAK7450214.1"/>
    </source>
</evidence>
<dbReference type="InterPro" id="IPR050108">
    <property type="entry name" value="CDK"/>
</dbReference>
<evidence type="ECO:0000256" key="2">
    <source>
        <dbReference type="ARBA" id="ARBA00004479"/>
    </source>
</evidence>
<comment type="catalytic activity">
    <reaction evidence="18">
        <text>L-threonyl-[protein] + ATP = O-phospho-L-threonyl-[protein] + ADP + H(+)</text>
        <dbReference type="Rhea" id="RHEA:46608"/>
        <dbReference type="Rhea" id="RHEA-COMP:11060"/>
        <dbReference type="Rhea" id="RHEA-COMP:11605"/>
        <dbReference type="ChEBI" id="CHEBI:15378"/>
        <dbReference type="ChEBI" id="CHEBI:30013"/>
        <dbReference type="ChEBI" id="CHEBI:30616"/>
        <dbReference type="ChEBI" id="CHEBI:61977"/>
        <dbReference type="ChEBI" id="CHEBI:456216"/>
        <dbReference type="EC" id="2.7.11.22"/>
    </reaction>
</comment>
<accession>A0ABD0J1U5</accession>
<dbReference type="FunFam" id="1.10.510.10:FF:000097">
    <property type="entry name" value="Putative cyclin-dependent kinase 7"/>
    <property type="match status" value="1"/>
</dbReference>
<evidence type="ECO:0000256" key="13">
    <source>
        <dbReference type="ARBA" id="ARBA00022840"/>
    </source>
</evidence>
<feature type="compositionally biased region" description="Polar residues" evidence="24">
    <location>
        <begin position="612"/>
        <end position="665"/>
    </location>
</feature>
<dbReference type="InterPro" id="IPR011009">
    <property type="entry name" value="Kinase-like_dom_sf"/>
</dbReference>
<dbReference type="PANTHER" id="PTHR24056:SF0">
    <property type="entry name" value="CYCLIN-DEPENDENT KINASE 7"/>
    <property type="match status" value="1"/>
</dbReference>
<comment type="similarity">
    <text evidence="3">Belongs to the protein kinase superfamily. CMGC Ser/Thr protein kinase family. CDC2/CDKX subfamily.</text>
</comment>
<dbReference type="Gene3D" id="4.10.40.20">
    <property type="match status" value="1"/>
</dbReference>
<feature type="compositionally biased region" description="Polar residues" evidence="24">
    <location>
        <begin position="473"/>
        <end position="482"/>
    </location>
</feature>
<keyword evidence="11 22" id="KW-0547">Nucleotide-binding</keyword>
<reference evidence="27 28" key="1">
    <citation type="journal article" date="2023" name="Sci. Data">
        <title>Genome assembly of the Korean intertidal mud-creeper Batillaria attramentaria.</title>
        <authorList>
            <person name="Patra A.K."/>
            <person name="Ho P.T."/>
            <person name="Jun S."/>
            <person name="Lee S.J."/>
            <person name="Kim Y."/>
            <person name="Won Y.J."/>
        </authorList>
    </citation>
    <scope>NUCLEOTIDE SEQUENCE [LARGE SCALE GENOMIC DNA]</scope>
    <source>
        <strain evidence="27">Wonlab-2016</strain>
    </source>
</reference>
<keyword evidence="16" id="KW-0131">Cell cycle</keyword>
<feature type="domain" description="IGFBP N-terminal" evidence="26">
    <location>
        <begin position="747"/>
        <end position="832"/>
    </location>
</feature>
<dbReference type="PROSITE" id="PS00107">
    <property type="entry name" value="PROTEIN_KINASE_ATP"/>
    <property type="match status" value="1"/>
</dbReference>
<keyword evidence="9" id="KW-0132">Cell division</keyword>
<dbReference type="GO" id="GO:0051301">
    <property type="term" value="P:cell division"/>
    <property type="evidence" value="ECO:0007669"/>
    <property type="project" value="UniProtKB-KW"/>
</dbReference>
<evidence type="ECO:0000256" key="23">
    <source>
        <dbReference type="PROSITE-ProRule" id="PRU10141"/>
    </source>
</evidence>
<evidence type="ECO:0000256" key="15">
    <source>
        <dbReference type="ARBA" id="ARBA00023242"/>
    </source>
</evidence>
<dbReference type="FunFam" id="3.30.200.20:FF:000190">
    <property type="entry name" value="Putative cyclin-dependent kinase 7"/>
    <property type="match status" value="1"/>
</dbReference>
<dbReference type="InterPro" id="IPR017441">
    <property type="entry name" value="Protein_kinase_ATP_BS"/>
</dbReference>
<evidence type="ECO:0000256" key="3">
    <source>
        <dbReference type="ARBA" id="ARBA00006485"/>
    </source>
</evidence>
<comment type="caution">
    <text evidence="27">The sequence shown here is derived from an EMBL/GenBank/DDBJ whole genome shotgun (WGS) entry which is preliminary data.</text>
</comment>
<evidence type="ECO:0000256" key="7">
    <source>
        <dbReference type="ARBA" id="ARBA00022527"/>
    </source>
</evidence>
<comment type="catalytic activity">
    <reaction evidence="19">
        <text>L-seryl-[protein] + ATP = O-phospho-L-seryl-[protein] + ADP + H(+)</text>
        <dbReference type="Rhea" id="RHEA:17989"/>
        <dbReference type="Rhea" id="RHEA-COMP:9863"/>
        <dbReference type="Rhea" id="RHEA-COMP:11604"/>
        <dbReference type="ChEBI" id="CHEBI:15378"/>
        <dbReference type="ChEBI" id="CHEBI:29999"/>
        <dbReference type="ChEBI" id="CHEBI:30616"/>
        <dbReference type="ChEBI" id="CHEBI:83421"/>
        <dbReference type="ChEBI" id="CHEBI:456216"/>
        <dbReference type="EC" id="2.7.11.22"/>
    </reaction>
</comment>
<feature type="region of interest" description="Disordered" evidence="24">
    <location>
        <begin position="291"/>
        <end position="370"/>
    </location>
</feature>
<dbReference type="EC" id="2.7.11.22" evidence="5"/>
<keyword evidence="12" id="KW-0418">Kinase</keyword>
<feature type="compositionally biased region" description="Polar residues" evidence="24">
    <location>
        <begin position="675"/>
        <end position="707"/>
    </location>
</feature>
<evidence type="ECO:0000256" key="1">
    <source>
        <dbReference type="ARBA" id="ARBA00004123"/>
    </source>
</evidence>
<keyword evidence="28" id="KW-1185">Reference proteome</keyword>
<evidence type="ECO:0000313" key="28">
    <source>
        <dbReference type="Proteomes" id="UP001519460"/>
    </source>
</evidence>